<organism evidence="1 2">
    <name type="scientific">Posidoniimonas polymericola</name>
    <dbReference type="NCBI Taxonomy" id="2528002"/>
    <lineage>
        <taxon>Bacteria</taxon>
        <taxon>Pseudomonadati</taxon>
        <taxon>Planctomycetota</taxon>
        <taxon>Planctomycetia</taxon>
        <taxon>Pirellulales</taxon>
        <taxon>Lacipirellulaceae</taxon>
        <taxon>Posidoniimonas</taxon>
    </lineage>
</organism>
<evidence type="ECO:0000313" key="2">
    <source>
        <dbReference type="Proteomes" id="UP000318478"/>
    </source>
</evidence>
<accession>A0A5C5YKR7</accession>
<protein>
    <submittedName>
        <fullName evidence="1">Uncharacterized protein</fullName>
    </submittedName>
</protein>
<dbReference type="OrthoDB" id="5616018at2"/>
<dbReference type="Proteomes" id="UP000318478">
    <property type="component" value="Unassembled WGS sequence"/>
</dbReference>
<dbReference type="EMBL" id="SJPO01000007">
    <property type="protein sequence ID" value="TWT75466.1"/>
    <property type="molecule type" value="Genomic_DNA"/>
</dbReference>
<comment type="caution">
    <text evidence="1">The sequence shown here is derived from an EMBL/GenBank/DDBJ whole genome shotgun (WGS) entry which is preliminary data.</text>
</comment>
<dbReference type="SUPFAM" id="SSF52425">
    <property type="entry name" value="Cryptochrome/photolyase, N-terminal domain"/>
    <property type="match status" value="1"/>
</dbReference>
<reference evidence="1 2" key="1">
    <citation type="submission" date="2019-02" db="EMBL/GenBank/DDBJ databases">
        <title>Deep-cultivation of Planctomycetes and their phenomic and genomic characterization uncovers novel biology.</title>
        <authorList>
            <person name="Wiegand S."/>
            <person name="Jogler M."/>
            <person name="Boedeker C."/>
            <person name="Pinto D."/>
            <person name="Vollmers J."/>
            <person name="Rivas-Marin E."/>
            <person name="Kohn T."/>
            <person name="Peeters S.H."/>
            <person name="Heuer A."/>
            <person name="Rast P."/>
            <person name="Oberbeckmann S."/>
            <person name="Bunk B."/>
            <person name="Jeske O."/>
            <person name="Meyerdierks A."/>
            <person name="Storesund J.E."/>
            <person name="Kallscheuer N."/>
            <person name="Luecker S."/>
            <person name="Lage O.M."/>
            <person name="Pohl T."/>
            <person name="Merkel B.J."/>
            <person name="Hornburger P."/>
            <person name="Mueller R.-W."/>
            <person name="Bruemmer F."/>
            <person name="Labrenz M."/>
            <person name="Spormann A.M."/>
            <person name="Op Den Camp H."/>
            <person name="Overmann J."/>
            <person name="Amann R."/>
            <person name="Jetten M.S.M."/>
            <person name="Mascher T."/>
            <person name="Medema M.H."/>
            <person name="Devos D.P."/>
            <person name="Kaster A.-K."/>
            <person name="Ovreas L."/>
            <person name="Rohde M."/>
            <person name="Galperin M.Y."/>
            <person name="Jogler C."/>
        </authorList>
    </citation>
    <scope>NUCLEOTIDE SEQUENCE [LARGE SCALE GENOMIC DNA]</scope>
    <source>
        <strain evidence="1 2">Pla123a</strain>
    </source>
</reference>
<sequence length="137" mass="16016">MSNAITWVHDEMLSPAWQSPETPSVFIFDEQWIETEQISLKRIVFMYECLLEMPGVEIRKGNVVAEVTRFAQEHHATRIVTARSPLPRLKRQGAQLATQLTVDWIDPEPIVTLPEGVDLKRFSRYWRRAEKQVLRND</sequence>
<evidence type="ECO:0000313" key="1">
    <source>
        <dbReference type="EMBL" id="TWT75466.1"/>
    </source>
</evidence>
<proteinExistence type="predicted"/>
<gene>
    <name evidence="1" type="ORF">Pla123a_29750</name>
</gene>
<dbReference type="RefSeq" id="WP_146588255.1">
    <property type="nucleotide sequence ID" value="NZ_SJPO01000007.1"/>
</dbReference>
<keyword evidence="2" id="KW-1185">Reference proteome</keyword>
<dbReference type="InterPro" id="IPR036155">
    <property type="entry name" value="Crypto/Photolyase_N_sf"/>
</dbReference>
<name>A0A5C5YKR7_9BACT</name>
<dbReference type="AlphaFoldDB" id="A0A5C5YKR7"/>